<dbReference type="Pfam" id="PF00196">
    <property type="entry name" value="GerE"/>
    <property type="match status" value="1"/>
</dbReference>
<keyword evidence="1" id="KW-0805">Transcription regulation</keyword>
<dbReference type="PRINTS" id="PR00038">
    <property type="entry name" value="HTHLUXR"/>
</dbReference>
<dbReference type="AlphaFoldDB" id="A0A2S9KGF4"/>
<organism evidence="6 7">
    <name type="scientific">Malikia spinosa</name>
    <dbReference type="NCBI Taxonomy" id="86180"/>
    <lineage>
        <taxon>Bacteria</taxon>
        <taxon>Pseudomonadati</taxon>
        <taxon>Pseudomonadota</taxon>
        <taxon>Betaproteobacteria</taxon>
        <taxon>Burkholderiales</taxon>
        <taxon>Comamonadaceae</taxon>
        <taxon>Malikia</taxon>
    </lineage>
</organism>
<dbReference type="GO" id="GO:0003677">
    <property type="term" value="F:DNA binding"/>
    <property type="evidence" value="ECO:0007669"/>
    <property type="project" value="UniProtKB-KW"/>
</dbReference>
<dbReference type="PANTHER" id="PTHR44688:SF16">
    <property type="entry name" value="DNA-BINDING TRANSCRIPTIONAL ACTIVATOR DEVR_DOSR"/>
    <property type="match status" value="1"/>
</dbReference>
<dbReference type="InterPro" id="IPR000792">
    <property type="entry name" value="Tscrpt_reg_LuxR_C"/>
</dbReference>
<keyword evidence="7" id="KW-1185">Reference proteome</keyword>
<keyword evidence="3" id="KW-0804">Transcription</keyword>
<dbReference type="Proteomes" id="UP000481947">
    <property type="component" value="Unassembled WGS sequence"/>
</dbReference>
<dbReference type="SUPFAM" id="SSF46894">
    <property type="entry name" value="C-terminal effector domain of the bipartite response regulators"/>
    <property type="match status" value="1"/>
</dbReference>
<dbReference type="InterPro" id="IPR016032">
    <property type="entry name" value="Sig_transdc_resp-reg_C-effctor"/>
</dbReference>
<evidence type="ECO:0000313" key="6">
    <source>
        <dbReference type="EMBL" id="PRD69522.1"/>
    </source>
</evidence>
<dbReference type="InterPro" id="IPR036388">
    <property type="entry name" value="WH-like_DNA-bd_sf"/>
</dbReference>
<evidence type="ECO:0000313" key="5">
    <source>
        <dbReference type="EMBL" id="MYZ53894.1"/>
    </source>
</evidence>
<name>A0A2S9KGF4_9BURK</name>
<evidence type="ECO:0000313" key="7">
    <source>
        <dbReference type="Proteomes" id="UP000238326"/>
    </source>
</evidence>
<dbReference type="EMBL" id="PVLR01000013">
    <property type="protein sequence ID" value="PRD69522.1"/>
    <property type="molecule type" value="Genomic_DNA"/>
</dbReference>
<dbReference type="EMBL" id="VYSB01000033">
    <property type="protein sequence ID" value="MYZ53894.1"/>
    <property type="molecule type" value="Genomic_DNA"/>
</dbReference>
<evidence type="ECO:0000313" key="8">
    <source>
        <dbReference type="Proteomes" id="UP000481947"/>
    </source>
</evidence>
<keyword evidence="2" id="KW-0238">DNA-binding</keyword>
<reference evidence="6 7" key="1">
    <citation type="submission" date="2018-03" db="EMBL/GenBank/DDBJ databases">
        <title>Comparative genomics illustrates the genes involved in a hyperalkaliphilic mechanisms of Serpentinomonas isolated from highly-alkaline calcium-rich serpentinized springs.</title>
        <authorList>
            <person name="Suzuki S."/>
            <person name="Ishii S."/>
            <person name="Walworth N."/>
            <person name="Bird L."/>
            <person name="Kuenen J.G."/>
            <person name="Nealson K.H."/>
        </authorList>
    </citation>
    <scope>NUCLEOTIDE SEQUENCE [LARGE SCALE GENOMIC DNA]</scope>
    <source>
        <strain evidence="6 7">83</strain>
    </source>
</reference>
<dbReference type="Gene3D" id="1.10.10.10">
    <property type="entry name" value="Winged helix-like DNA-binding domain superfamily/Winged helix DNA-binding domain"/>
    <property type="match status" value="1"/>
</dbReference>
<evidence type="ECO:0000256" key="2">
    <source>
        <dbReference type="ARBA" id="ARBA00023125"/>
    </source>
</evidence>
<sequence>MQLIELPRSHGLQAGGLSALAGVIGHVGNPHFGQQALADLNRWMPLAWWSVYTLYQDAPPSLHAHGSIQAFPDGTAASWRVYRDSLYRRDATFAVARDRVAPGTTAMVHWNASEIPIEHRSAIYSAHGLQERLSIVTPSERHGLLAINFYRHEHQPVFCADAIDAVADMAPPLLACVQRHVTLNASLPAQSDALEGLTARERDVCQRLLKGWTQDGIAADLGLTAPTVKTYRDRAFNKLGIRYRHELFARVAAAPQER</sequence>
<dbReference type="PANTHER" id="PTHR44688">
    <property type="entry name" value="DNA-BINDING TRANSCRIPTIONAL ACTIVATOR DEVR_DOSR"/>
    <property type="match status" value="1"/>
</dbReference>
<dbReference type="SMART" id="SM00421">
    <property type="entry name" value="HTH_LUXR"/>
    <property type="match status" value="1"/>
</dbReference>
<reference evidence="5 8" key="2">
    <citation type="submission" date="2019-09" db="EMBL/GenBank/DDBJ databases">
        <title>Identification of Malikia spinosa a prominent benzene-, toluene-, and ethylbenzene-degrading bacterium: enrichment, isolation and whole genome sequencing.</title>
        <authorList>
            <person name="Tancsics A."/>
            <person name="Revesz F."/>
            <person name="Kriszt B."/>
        </authorList>
    </citation>
    <scope>NUCLEOTIDE SEQUENCE [LARGE SCALE GENOMIC DNA]</scope>
    <source>
        <strain evidence="5 8">AB6</strain>
    </source>
</reference>
<dbReference type="PROSITE" id="PS50043">
    <property type="entry name" value="HTH_LUXR_2"/>
    <property type="match status" value="1"/>
</dbReference>
<evidence type="ECO:0000256" key="3">
    <source>
        <dbReference type="ARBA" id="ARBA00023163"/>
    </source>
</evidence>
<dbReference type="RefSeq" id="WP_105728930.1">
    <property type="nucleotide sequence ID" value="NZ_PVLR01000013.1"/>
</dbReference>
<dbReference type="OrthoDB" id="7009766at2"/>
<proteinExistence type="predicted"/>
<feature type="domain" description="HTH luxR-type" evidence="4">
    <location>
        <begin position="190"/>
        <end position="255"/>
    </location>
</feature>
<protein>
    <submittedName>
        <fullName evidence="6">Helix-turn-helix transcriptional regulator</fullName>
    </submittedName>
    <submittedName>
        <fullName evidence="5">LuxR family transcriptional regulator</fullName>
    </submittedName>
</protein>
<accession>A0A2S9KGF4</accession>
<dbReference type="Proteomes" id="UP000238326">
    <property type="component" value="Unassembled WGS sequence"/>
</dbReference>
<comment type="caution">
    <text evidence="6">The sequence shown here is derived from an EMBL/GenBank/DDBJ whole genome shotgun (WGS) entry which is preliminary data.</text>
</comment>
<evidence type="ECO:0000256" key="1">
    <source>
        <dbReference type="ARBA" id="ARBA00023015"/>
    </source>
</evidence>
<dbReference type="GO" id="GO:0006355">
    <property type="term" value="P:regulation of DNA-templated transcription"/>
    <property type="evidence" value="ECO:0007669"/>
    <property type="project" value="InterPro"/>
</dbReference>
<dbReference type="CDD" id="cd06170">
    <property type="entry name" value="LuxR_C_like"/>
    <property type="match status" value="1"/>
</dbReference>
<gene>
    <name evidence="6" type="ORF">C6P61_05480</name>
    <name evidence="5" type="ORF">F5985_17625</name>
</gene>
<evidence type="ECO:0000259" key="4">
    <source>
        <dbReference type="PROSITE" id="PS50043"/>
    </source>
</evidence>